<keyword evidence="2" id="KW-1185">Reference proteome</keyword>
<evidence type="ECO:0000313" key="1">
    <source>
        <dbReference type="EMBL" id="CAG8655504.1"/>
    </source>
</evidence>
<dbReference type="EMBL" id="CAJVPI010003197">
    <property type="protein sequence ID" value="CAG8655504.1"/>
    <property type="molecule type" value="Genomic_DNA"/>
</dbReference>
<protein>
    <submittedName>
        <fullName evidence="1">771_t:CDS:1</fullName>
    </submittedName>
</protein>
<accession>A0A9N9DY79</accession>
<dbReference type="OrthoDB" id="2440770at2759"/>
<dbReference type="AlphaFoldDB" id="A0A9N9DY79"/>
<name>A0A9N9DY79_9GLOM</name>
<organism evidence="1 2">
    <name type="scientific">Paraglomus brasilianum</name>
    <dbReference type="NCBI Taxonomy" id="144538"/>
    <lineage>
        <taxon>Eukaryota</taxon>
        <taxon>Fungi</taxon>
        <taxon>Fungi incertae sedis</taxon>
        <taxon>Mucoromycota</taxon>
        <taxon>Glomeromycotina</taxon>
        <taxon>Glomeromycetes</taxon>
        <taxon>Paraglomerales</taxon>
        <taxon>Paraglomeraceae</taxon>
        <taxon>Paraglomus</taxon>
    </lineage>
</organism>
<dbReference type="Proteomes" id="UP000789739">
    <property type="component" value="Unassembled WGS sequence"/>
</dbReference>
<sequence>VSLFHHPSDSQKIVCCKTCNDARKRWLPPQLDSIPTEISHVPMFHCHWLSPIYLSCSLGHSENSNPFTTFHHLSGTFNLSCNKQAHALYTGDMGAMFTENNGSMWFHHTLVCAAQWLSTHNHVICNKGYALFQSQAQSQSISTFPTATLITPTSTNINNNVQSLRPSAVVVPPFDLNPEIHNEHFHYNCLIAGSVRTTDGTEYSISYADPDLEALIFPHLFPHGCGHYKYYIQNLPKQPFLDTYHKWIKLCLLCPDPRFQEDWYWPFWSYINLEKLRNHQYHTRLLRQKGTDHDLHPR</sequence>
<evidence type="ECO:0000313" key="2">
    <source>
        <dbReference type="Proteomes" id="UP000789739"/>
    </source>
</evidence>
<reference evidence="1" key="1">
    <citation type="submission" date="2021-06" db="EMBL/GenBank/DDBJ databases">
        <authorList>
            <person name="Kallberg Y."/>
            <person name="Tangrot J."/>
            <person name="Rosling A."/>
        </authorList>
    </citation>
    <scope>NUCLEOTIDE SEQUENCE</scope>
    <source>
        <strain evidence="1">BR232B</strain>
    </source>
</reference>
<gene>
    <name evidence="1" type="ORF">PBRASI_LOCUS10492</name>
</gene>
<comment type="caution">
    <text evidence="1">The sequence shown here is derived from an EMBL/GenBank/DDBJ whole genome shotgun (WGS) entry which is preliminary data.</text>
</comment>
<feature type="non-terminal residue" evidence="1">
    <location>
        <position position="1"/>
    </location>
</feature>
<proteinExistence type="predicted"/>
<feature type="non-terminal residue" evidence="1">
    <location>
        <position position="298"/>
    </location>
</feature>